<dbReference type="GO" id="GO:0006506">
    <property type="term" value="P:GPI anchor biosynthetic process"/>
    <property type="evidence" value="ECO:0007669"/>
    <property type="project" value="UniProtKB-UniPathway"/>
</dbReference>
<dbReference type="RefSeq" id="XP_037216394.1">
    <property type="nucleotide sequence ID" value="XM_037367000.1"/>
</dbReference>
<dbReference type="PANTHER" id="PTHR15231">
    <property type="entry name" value="PHOSPHATIDYLINOSITOL N-ACETYLGLUCOSAMINYLTRANSFERASE SUBUNIT H"/>
    <property type="match status" value="1"/>
</dbReference>
<proteinExistence type="inferred from homology"/>
<gene>
    <name evidence="5" type="ORF">MIND_01041300</name>
</gene>
<dbReference type="Proteomes" id="UP000636479">
    <property type="component" value="Unassembled WGS sequence"/>
</dbReference>
<sequence>MNTSQPQLVILRQGGLIEYRVENWRLSRDGSDRVVWGVTGWQWYYALIPLIVSILWPRINESLVYLTAVGLALTGFAYRKCTQVLWESVLFFPFIGIQLETHRGLPWFAPLTIDRQFIPLGALEDFIINEGLHGWNVRYYAAALTSTESGAIRAHVAFPNILPHFPVLLEVYRGVQRDLSNAV</sequence>
<reference evidence="5" key="1">
    <citation type="submission" date="2020-05" db="EMBL/GenBank/DDBJ databases">
        <title>Mycena genomes resolve the evolution of fungal bioluminescence.</title>
        <authorList>
            <person name="Tsai I.J."/>
        </authorList>
    </citation>
    <scope>NUCLEOTIDE SEQUENCE</scope>
    <source>
        <strain evidence="5">171206Taipei</strain>
    </source>
</reference>
<keyword evidence="3" id="KW-0812">Transmembrane</keyword>
<organism evidence="5 6">
    <name type="scientific">Mycena indigotica</name>
    <dbReference type="NCBI Taxonomy" id="2126181"/>
    <lineage>
        <taxon>Eukaryota</taxon>
        <taxon>Fungi</taxon>
        <taxon>Dikarya</taxon>
        <taxon>Basidiomycota</taxon>
        <taxon>Agaricomycotina</taxon>
        <taxon>Agaricomycetes</taxon>
        <taxon>Agaricomycetidae</taxon>
        <taxon>Agaricales</taxon>
        <taxon>Marasmiineae</taxon>
        <taxon>Mycenaceae</taxon>
        <taxon>Mycena</taxon>
    </lineage>
</organism>
<evidence type="ECO:0000256" key="2">
    <source>
        <dbReference type="ARBA" id="ARBA00009610"/>
    </source>
</evidence>
<evidence type="ECO:0000256" key="3">
    <source>
        <dbReference type="SAM" id="Phobius"/>
    </source>
</evidence>
<evidence type="ECO:0000313" key="6">
    <source>
        <dbReference type="Proteomes" id="UP000636479"/>
    </source>
</evidence>
<dbReference type="Pfam" id="PF10181">
    <property type="entry name" value="PIG-H"/>
    <property type="match status" value="1"/>
</dbReference>
<name>A0A8H6SAB3_9AGAR</name>
<protein>
    <recommendedName>
        <fullName evidence="4">Phosphatidylinositol N-acetylglucosaminyltransferase subunit H conserved domain-containing protein</fullName>
    </recommendedName>
</protein>
<dbReference type="EMBL" id="JACAZF010000009">
    <property type="protein sequence ID" value="KAF7295031.1"/>
    <property type="molecule type" value="Genomic_DNA"/>
</dbReference>
<accession>A0A8H6SAB3</accession>
<comment type="pathway">
    <text evidence="1">Glycolipid biosynthesis; glycosylphosphatidylinositol-anchor biosynthesis.</text>
</comment>
<evidence type="ECO:0000313" key="5">
    <source>
        <dbReference type="EMBL" id="KAF7295031.1"/>
    </source>
</evidence>
<evidence type="ECO:0000256" key="1">
    <source>
        <dbReference type="ARBA" id="ARBA00004687"/>
    </source>
</evidence>
<comment type="caution">
    <text evidence="5">The sequence shown here is derived from an EMBL/GenBank/DDBJ whole genome shotgun (WGS) entry which is preliminary data.</text>
</comment>
<feature type="transmembrane region" description="Helical" evidence="3">
    <location>
        <begin position="34"/>
        <end position="56"/>
    </location>
</feature>
<dbReference type="PANTHER" id="PTHR15231:SF1">
    <property type="entry name" value="PHOSPHATIDYLINOSITOL N-ACETYLGLUCOSAMINYLTRANSFERASE SUBUNIT H"/>
    <property type="match status" value="1"/>
</dbReference>
<keyword evidence="6" id="KW-1185">Reference proteome</keyword>
<evidence type="ECO:0000259" key="4">
    <source>
        <dbReference type="Pfam" id="PF10181"/>
    </source>
</evidence>
<dbReference type="AlphaFoldDB" id="A0A8H6SAB3"/>
<dbReference type="InterPro" id="IPR044215">
    <property type="entry name" value="PIG-H"/>
</dbReference>
<dbReference type="GeneID" id="59349516"/>
<dbReference type="GO" id="GO:0000506">
    <property type="term" value="C:glycosylphosphatidylinositol-N-acetylglucosaminyltransferase (GPI-GnT) complex"/>
    <property type="evidence" value="ECO:0007669"/>
    <property type="project" value="InterPro"/>
</dbReference>
<feature type="domain" description="Phosphatidylinositol N-acetylglucosaminyltransferase subunit H conserved" evidence="4">
    <location>
        <begin position="88"/>
        <end position="159"/>
    </location>
</feature>
<dbReference type="UniPathway" id="UPA00196"/>
<keyword evidence="3" id="KW-1133">Transmembrane helix</keyword>
<comment type="similarity">
    <text evidence="2">Belongs to the PIGH family.</text>
</comment>
<dbReference type="InterPro" id="IPR019328">
    <property type="entry name" value="PIGH-H_dom"/>
</dbReference>
<dbReference type="OrthoDB" id="6256716at2759"/>
<keyword evidence="3" id="KW-0472">Membrane</keyword>